<dbReference type="CDD" id="cd00099">
    <property type="entry name" value="IgV"/>
    <property type="match status" value="1"/>
</dbReference>
<reference evidence="10" key="2">
    <citation type="submission" date="2025-08" db="UniProtKB">
        <authorList>
            <consortium name="Ensembl"/>
        </authorList>
    </citation>
    <scope>IDENTIFICATION</scope>
</reference>
<reference evidence="10" key="3">
    <citation type="submission" date="2025-09" db="UniProtKB">
        <authorList>
            <consortium name="Ensembl"/>
        </authorList>
    </citation>
    <scope>IDENTIFICATION</scope>
</reference>
<dbReference type="GO" id="GO:0002376">
    <property type="term" value="P:immune system process"/>
    <property type="evidence" value="ECO:0007669"/>
    <property type="project" value="UniProtKB-KW"/>
</dbReference>
<dbReference type="InterPro" id="IPR036179">
    <property type="entry name" value="Ig-like_dom_sf"/>
</dbReference>
<evidence type="ECO:0000256" key="2">
    <source>
        <dbReference type="ARBA" id="ARBA00022475"/>
    </source>
</evidence>
<comment type="subcellular location">
    <subcellularLocation>
        <location evidence="1">Cell membrane</location>
    </subcellularLocation>
</comment>
<dbReference type="InterPro" id="IPR013106">
    <property type="entry name" value="Ig_V-set"/>
</dbReference>
<dbReference type="InterPro" id="IPR052051">
    <property type="entry name" value="TCR_complex_component"/>
</dbReference>
<dbReference type="GO" id="GO:0009617">
    <property type="term" value="P:response to bacterium"/>
    <property type="evidence" value="ECO:0007669"/>
    <property type="project" value="TreeGrafter"/>
</dbReference>
<feature type="signal peptide" evidence="8">
    <location>
        <begin position="1"/>
        <end position="17"/>
    </location>
</feature>
<proteinExistence type="predicted"/>
<accession>A0A8C5HKV6</accession>
<keyword evidence="6" id="KW-1015">Disulfide bond</keyword>
<dbReference type="InterPro" id="IPR007110">
    <property type="entry name" value="Ig-like_dom"/>
</dbReference>
<keyword evidence="2" id="KW-1003">Cell membrane</keyword>
<keyword evidence="4" id="KW-0391">Immunity</keyword>
<evidence type="ECO:0000256" key="1">
    <source>
        <dbReference type="ARBA" id="ARBA00004236"/>
    </source>
</evidence>
<evidence type="ECO:0000259" key="9">
    <source>
        <dbReference type="PROSITE" id="PS50835"/>
    </source>
</evidence>
<dbReference type="Proteomes" id="UP000694680">
    <property type="component" value="Chromosome 18"/>
</dbReference>
<keyword evidence="5" id="KW-0472">Membrane</keyword>
<feature type="domain" description="Ig-like" evidence="9">
    <location>
        <begin position="22"/>
        <end position="116"/>
    </location>
</feature>
<dbReference type="SUPFAM" id="SSF48726">
    <property type="entry name" value="Immunoglobulin"/>
    <property type="match status" value="2"/>
</dbReference>
<organism evidence="10 11">
    <name type="scientific">Gouania willdenowi</name>
    <name type="common">Blunt-snouted clingfish</name>
    <name type="synonym">Lepadogaster willdenowi</name>
    <dbReference type="NCBI Taxonomy" id="441366"/>
    <lineage>
        <taxon>Eukaryota</taxon>
        <taxon>Metazoa</taxon>
        <taxon>Chordata</taxon>
        <taxon>Craniata</taxon>
        <taxon>Vertebrata</taxon>
        <taxon>Euteleostomi</taxon>
        <taxon>Actinopterygii</taxon>
        <taxon>Neopterygii</taxon>
        <taxon>Teleostei</taxon>
        <taxon>Neoteleostei</taxon>
        <taxon>Acanthomorphata</taxon>
        <taxon>Ovalentaria</taxon>
        <taxon>Blenniimorphae</taxon>
        <taxon>Blenniiformes</taxon>
        <taxon>Gobiesocoidei</taxon>
        <taxon>Gobiesocidae</taxon>
        <taxon>Gobiesocinae</taxon>
        <taxon>Gouania</taxon>
    </lineage>
</organism>
<evidence type="ECO:0000313" key="11">
    <source>
        <dbReference type="Proteomes" id="UP000694680"/>
    </source>
</evidence>
<dbReference type="SMART" id="SM00409">
    <property type="entry name" value="IG"/>
    <property type="match status" value="2"/>
</dbReference>
<gene>
    <name evidence="10" type="primary">LOC114480832</name>
</gene>
<dbReference type="InterPro" id="IPR013783">
    <property type="entry name" value="Ig-like_fold"/>
</dbReference>
<dbReference type="AlphaFoldDB" id="A0A8C5HKV6"/>
<dbReference type="PROSITE" id="PS50835">
    <property type="entry name" value="IG_LIKE"/>
    <property type="match status" value="2"/>
</dbReference>
<protein>
    <submittedName>
        <fullName evidence="10">Uncharacterized LOC114480832</fullName>
    </submittedName>
</protein>
<evidence type="ECO:0000256" key="7">
    <source>
        <dbReference type="ARBA" id="ARBA00023180"/>
    </source>
</evidence>
<dbReference type="PANTHER" id="PTHR19433">
    <property type="entry name" value="T-CELL RECEPTOR ALPHA CHAIN V REGION-RELATED"/>
    <property type="match status" value="1"/>
</dbReference>
<dbReference type="Ensembl" id="ENSGWIT00000050046.1">
    <property type="protein sequence ID" value="ENSGWIP00000046231.1"/>
    <property type="gene ID" value="ENSGWIG00000022851.1"/>
</dbReference>
<dbReference type="Pfam" id="PF07686">
    <property type="entry name" value="V-set"/>
    <property type="match status" value="1"/>
</dbReference>
<keyword evidence="3 8" id="KW-0732">Signal</keyword>
<dbReference type="InterPro" id="IPR003599">
    <property type="entry name" value="Ig_sub"/>
</dbReference>
<keyword evidence="7" id="KW-0325">Glycoprotein</keyword>
<dbReference type="Gene3D" id="2.60.40.10">
    <property type="entry name" value="Immunoglobulins"/>
    <property type="match status" value="2"/>
</dbReference>
<feature type="domain" description="Ig-like" evidence="9">
    <location>
        <begin position="133"/>
        <end position="229"/>
    </location>
</feature>
<evidence type="ECO:0000256" key="8">
    <source>
        <dbReference type="SAM" id="SignalP"/>
    </source>
</evidence>
<evidence type="ECO:0000256" key="4">
    <source>
        <dbReference type="ARBA" id="ARBA00022859"/>
    </source>
</evidence>
<evidence type="ECO:0000256" key="5">
    <source>
        <dbReference type="ARBA" id="ARBA00023136"/>
    </source>
</evidence>
<name>A0A8C5HKV6_GOUWI</name>
<sequence length="268" mass="29898">MMMLLANFLLLCSFCAGDVSQPEAFQTLTLEASATIKCYVVGNAACPKRVWYKLTSERKLELVATVNSHENHSIFANGFKYRYSVKFNAKENHLIISTTSWEDAGTYFCGVLHHNNIHFGNGTYLMVKGIRSVQSGHSVTLSCSVDSAQCTAERIDVKWLWSSNRSDSEKIYLPGNRKASVCQSTDSRDMICVYTFHIKNFSSINAGSYICVVTSCGKTLLGNGSKLIADGKKKEEISTLTIGGNLKRLRWRADTWSECVYLSVKQHI</sequence>
<keyword evidence="11" id="KW-1185">Reference proteome</keyword>
<evidence type="ECO:0000256" key="3">
    <source>
        <dbReference type="ARBA" id="ARBA00022729"/>
    </source>
</evidence>
<feature type="chain" id="PRO_5034709824" evidence="8">
    <location>
        <begin position="18"/>
        <end position="268"/>
    </location>
</feature>
<evidence type="ECO:0000313" key="10">
    <source>
        <dbReference type="Ensembl" id="ENSGWIP00000046231.1"/>
    </source>
</evidence>
<dbReference type="PANTHER" id="PTHR19433:SF111">
    <property type="entry name" value="T CELL RECEPTOR ALPHA VARIABLE 4"/>
    <property type="match status" value="1"/>
</dbReference>
<reference evidence="10" key="1">
    <citation type="submission" date="2020-06" db="EMBL/GenBank/DDBJ databases">
        <authorList>
            <consortium name="Wellcome Sanger Institute Data Sharing"/>
        </authorList>
    </citation>
    <scope>NUCLEOTIDE SEQUENCE [LARGE SCALE GENOMIC DNA]</scope>
</reference>
<evidence type="ECO:0000256" key="6">
    <source>
        <dbReference type="ARBA" id="ARBA00023157"/>
    </source>
</evidence>
<dbReference type="GO" id="GO:0005886">
    <property type="term" value="C:plasma membrane"/>
    <property type="evidence" value="ECO:0007669"/>
    <property type="project" value="UniProtKB-SubCell"/>
</dbReference>